<sequence>MEARADLRTFSAFVLELYERSQVLDPVDLLHWSIESLGVTTACDANWGGWADLSRDAIEICGSVSRNLPPDFVKFWSDIKHEDLLARDFIETGCAYPTYNRQGTRHTEGMVALSDRYNIDKFSTIVVDNKRLPVMLFLSCYRSGRSARTLAENELRFLRAALDHVELAVERKALGGPDGKHLLVNESGRVLAASPETLRALRDIWPGWKGDRLPARPPRHSSRQIVSIEKVRFEIQLASQLADPHLYYIRLLGKDPCDNLTLRERQIVTHIADGLTHKEIARHLGISPATVRNHTQAVLTKLGARNKAALLKLIHSAAAG</sequence>
<proteinExistence type="predicted"/>
<dbReference type="Gene3D" id="1.10.10.10">
    <property type="entry name" value="Winged helix-like DNA-binding domain superfamily/Winged helix DNA-binding domain"/>
    <property type="match status" value="1"/>
</dbReference>
<dbReference type="InterPro" id="IPR016032">
    <property type="entry name" value="Sig_transdc_resp-reg_C-effctor"/>
</dbReference>
<protein>
    <recommendedName>
        <fullName evidence="4">HTH luxR-type domain-containing protein</fullName>
    </recommendedName>
</protein>
<gene>
    <name evidence="5" type="ORF">HL667_05070</name>
</gene>
<evidence type="ECO:0000256" key="3">
    <source>
        <dbReference type="ARBA" id="ARBA00023163"/>
    </source>
</evidence>
<dbReference type="PANTHER" id="PTHR44688">
    <property type="entry name" value="DNA-BINDING TRANSCRIPTIONAL ACTIVATOR DEVR_DOSR"/>
    <property type="match status" value="1"/>
</dbReference>
<evidence type="ECO:0000313" key="5">
    <source>
        <dbReference type="EMBL" id="NPU64363.1"/>
    </source>
</evidence>
<evidence type="ECO:0000313" key="6">
    <source>
        <dbReference type="Proteomes" id="UP000886476"/>
    </source>
</evidence>
<dbReference type="Pfam" id="PF00196">
    <property type="entry name" value="GerE"/>
    <property type="match status" value="1"/>
</dbReference>
<comment type="caution">
    <text evidence="5">The sequence shown here is derived from an EMBL/GenBank/DDBJ whole genome shotgun (WGS) entry which is preliminary data.</text>
</comment>
<reference evidence="5" key="1">
    <citation type="submission" date="2020-05" db="EMBL/GenBank/DDBJ databases">
        <title>Nod-independent and nitrogen-fixing Bradyrhizobium aeschynomene sp. nov. isolated from nodules of Aeschynomene indica.</title>
        <authorList>
            <person name="Zhang Z."/>
        </authorList>
    </citation>
    <scope>NUCLEOTIDE SEQUENCE</scope>
    <source>
        <strain evidence="5">83012</strain>
    </source>
</reference>
<evidence type="ECO:0000259" key="4">
    <source>
        <dbReference type="PROSITE" id="PS50043"/>
    </source>
</evidence>
<dbReference type="EMBL" id="JABFDN010000001">
    <property type="protein sequence ID" value="NPU64363.1"/>
    <property type="molecule type" value="Genomic_DNA"/>
</dbReference>
<dbReference type="PROSITE" id="PS50043">
    <property type="entry name" value="HTH_LUXR_2"/>
    <property type="match status" value="1"/>
</dbReference>
<name>A0ABX2C9D3_9BRAD</name>
<keyword evidence="1" id="KW-0805">Transcription regulation</keyword>
<dbReference type="PANTHER" id="PTHR44688:SF16">
    <property type="entry name" value="DNA-BINDING TRANSCRIPTIONAL ACTIVATOR DEVR_DOSR"/>
    <property type="match status" value="1"/>
</dbReference>
<dbReference type="Proteomes" id="UP000886476">
    <property type="component" value="Unassembled WGS sequence"/>
</dbReference>
<dbReference type="RefSeq" id="WP_172109418.1">
    <property type="nucleotide sequence ID" value="NZ_JABFDN010000001.1"/>
</dbReference>
<dbReference type="SUPFAM" id="SSF46894">
    <property type="entry name" value="C-terminal effector domain of the bipartite response regulators"/>
    <property type="match status" value="1"/>
</dbReference>
<dbReference type="InterPro" id="IPR000792">
    <property type="entry name" value="Tscrpt_reg_LuxR_C"/>
</dbReference>
<keyword evidence="2" id="KW-0238">DNA-binding</keyword>
<evidence type="ECO:0000256" key="1">
    <source>
        <dbReference type="ARBA" id="ARBA00023015"/>
    </source>
</evidence>
<dbReference type="InterPro" id="IPR036388">
    <property type="entry name" value="WH-like_DNA-bd_sf"/>
</dbReference>
<feature type="domain" description="HTH luxR-type" evidence="4">
    <location>
        <begin position="253"/>
        <end position="318"/>
    </location>
</feature>
<accession>A0ABX2C9D3</accession>
<evidence type="ECO:0000256" key="2">
    <source>
        <dbReference type="ARBA" id="ARBA00023125"/>
    </source>
</evidence>
<dbReference type="CDD" id="cd06170">
    <property type="entry name" value="LuxR_C_like"/>
    <property type="match status" value="1"/>
</dbReference>
<keyword evidence="3" id="KW-0804">Transcription</keyword>
<dbReference type="SMART" id="SM00421">
    <property type="entry name" value="HTH_LUXR"/>
    <property type="match status" value="1"/>
</dbReference>
<organism evidence="5 6">
    <name type="scientific">Bradyrhizobium aeschynomenes</name>
    <dbReference type="NCBI Taxonomy" id="2734909"/>
    <lineage>
        <taxon>Bacteria</taxon>
        <taxon>Pseudomonadati</taxon>
        <taxon>Pseudomonadota</taxon>
        <taxon>Alphaproteobacteria</taxon>
        <taxon>Hyphomicrobiales</taxon>
        <taxon>Nitrobacteraceae</taxon>
        <taxon>Bradyrhizobium</taxon>
    </lineage>
</organism>
<dbReference type="PRINTS" id="PR00038">
    <property type="entry name" value="HTHLUXR"/>
</dbReference>
<keyword evidence="6" id="KW-1185">Reference proteome</keyword>